<sequence length="198" mass="21734">MTQDELARTLFPLGNLKKTEIRAIAERKGFVNAKKPDSQDICFVQDGDYSAFLEKVLHIPSSPGPITDRAGNLLGSHKGIIHYTVGQRKGLQLNADRPKYVLAKDALSNTLVVGDESELYSEEMTVKDINLISIEQLTKPMEATVKLRHSQQEAPAILYPLPDNRISVRFSAAQRAITPGQAAVFYDGDTVIGGGRIT</sequence>
<dbReference type="GO" id="GO:0002143">
    <property type="term" value="P:tRNA wobble position uridine thiolation"/>
    <property type="evidence" value="ECO:0007669"/>
    <property type="project" value="TreeGrafter"/>
</dbReference>
<proteinExistence type="predicted"/>
<accession>A0A645G9L7</accession>
<evidence type="ECO:0000259" key="8">
    <source>
        <dbReference type="Pfam" id="PF20258"/>
    </source>
</evidence>
<dbReference type="GO" id="GO:0005524">
    <property type="term" value="F:ATP binding"/>
    <property type="evidence" value="ECO:0007669"/>
    <property type="project" value="UniProtKB-KW"/>
</dbReference>
<feature type="domain" description="tRNA-specific 2-thiouridylase MnmA-like C-terminal" evidence="8">
    <location>
        <begin position="122"/>
        <end position="197"/>
    </location>
</feature>
<protein>
    <submittedName>
        <fullName evidence="10">tRNA-specific 2-thiouridylase MnmA</fullName>
        <ecNumber evidence="10">2.8.1.13</ecNumber>
    </submittedName>
</protein>
<dbReference type="Pfam" id="PF03054">
    <property type="entry name" value="tRNA_Me_trans"/>
    <property type="match status" value="1"/>
</dbReference>
<evidence type="ECO:0000256" key="3">
    <source>
        <dbReference type="ARBA" id="ARBA00022694"/>
    </source>
</evidence>
<evidence type="ECO:0000256" key="6">
    <source>
        <dbReference type="ARBA" id="ARBA00022884"/>
    </source>
</evidence>
<keyword evidence="4" id="KW-0547">Nucleotide-binding</keyword>
<dbReference type="InterPro" id="IPR023382">
    <property type="entry name" value="MnmA-like_central_sf"/>
</dbReference>
<dbReference type="EMBL" id="VSSQ01068602">
    <property type="protein sequence ID" value="MPN20764.1"/>
    <property type="molecule type" value="Genomic_DNA"/>
</dbReference>
<keyword evidence="3" id="KW-0819">tRNA processing</keyword>
<dbReference type="PANTHER" id="PTHR11933:SF5">
    <property type="entry name" value="MITOCHONDRIAL TRNA-SPECIFIC 2-THIOURIDYLASE 1"/>
    <property type="match status" value="1"/>
</dbReference>
<dbReference type="GO" id="GO:0000049">
    <property type="term" value="F:tRNA binding"/>
    <property type="evidence" value="ECO:0007669"/>
    <property type="project" value="UniProtKB-KW"/>
</dbReference>
<evidence type="ECO:0000256" key="1">
    <source>
        <dbReference type="ARBA" id="ARBA00022555"/>
    </source>
</evidence>
<keyword evidence="6" id="KW-0694">RNA-binding</keyword>
<dbReference type="FunFam" id="2.30.30.280:FF:000001">
    <property type="entry name" value="tRNA-specific 2-thiouridylase MnmA"/>
    <property type="match status" value="1"/>
</dbReference>
<evidence type="ECO:0000256" key="7">
    <source>
        <dbReference type="ARBA" id="ARBA00023157"/>
    </source>
</evidence>
<dbReference type="Gene3D" id="2.40.30.10">
    <property type="entry name" value="Translation factors"/>
    <property type="match status" value="1"/>
</dbReference>
<dbReference type="GO" id="GO:0103016">
    <property type="term" value="F:tRNA-uridine 2-sulfurtransferase activity"/>
    <property type="evidence" value="ECO:0007669"/>
    <property type="project" value="UniProtKB-EC"/>
</dbReference>
<keyword evidence="2 10" id="KW-0808">Transferase</keyword>
<evidence type="ECO:0000256" key="5">
    <source>
        <dbReference type="ARBA" id="ARBA00022840"/>
    </source>
</evidence>
<dbReference type="PANTHER" id="PTHR11933">
    <property type="entry name" value="TRNA 5-METHYLAMINOMETHYL-2-THIOURIDYLATE -METHYLTRANSFERASE"/>
    <property type="match status" value="1"/>
</dbReference>
<dbReference type="InterPro" id="IPR014729">
    <property type="entry name" value="Rossmann-like_a/b/a_fold"/>
</dbReference>
<organism evidence="10">
    <name type="scientific">bioreactor metagenome</name>
    <dbReference type="NCBI Taxonomy" id="1076179"/>
    <lineage>
        <taxon>unclassified sequences</taxon>
        <taxon>metagenomes</taxon>
        <taxon>ecological metagenomes</taxon>
    </lineage>
</organism>
<dbReference type="AlphaFoldDB" id="A0A645G9L7"/>
<dbReference type="Gene3D" id="3.40.50.620">
    <property type="entry name" value="HUPs"/>
    <property type="match status" value="1"/>
</dbReference>
<name>A0A645G9L7_9ZZZZ</name>
<evidence type="ECO:0000256" key="4">
    <source>
        <dbReference type="ARBA" id="ARBA00022741"/>
    </source>
</evidence>
<dbReference type="SUPFAM" id="SSF52402">
    <property type="entry name" value="Adenine nucleotide alpha hydrolases-like"/>
    <property type="match status" value="1"/>
</dbReference>
<keyword evidence="7" id="KW-1015">Disulfide bond</keyword>
<dbReference type="EC" id="2.8.1.13" evidence="10"/>
<dbReference type="Pfam" id="PF20258">
    <property type="entry name" value="tRNA_Me_trans_C"/>
    <property type="match status" value="1"/>
</dbReference>
<evidence type="ECO:0000256" key="2">
    <source>
        <dbReference type="ARBA" id="ARBA00022679"/>
    </source>
</evidence>
<dbReference type="InterPro" id="IPR046885">
    <property type="entry name" value="MnmA-like_C"/>
</dbReference>
<keyword evidence="5" id="KW-0067">ATP-binding</keyword>
<dbReference type="InterPro" id="IPR046884">
    <property type="entry name" value="MnmA-like_central"/>
</dbReference>
<evidence type="ECO:0000313" key="10">
    <source>
        <dbReference type="EMBL" id="MPN20764.1"/>
    </source>
</evidence>
<dbReference type="Pfam" id="PF20259">
    <property type="entry name" value="tRNA_Me_trans_M"/>
    <property type="match status" value="1"/>
</dbReference>
<comment type="caution">
    <text evidence="10">The sequence shown here is derived from an EMBL/GenBank/DDBJ whole genome shotgun (WGS) entry which is preliminary data.</text>
</comment>
<gene>
    <name evidence="10" type="primary">mnmA_49</name>
    <name evidence="10" type="ORF">SDC9_168143</name>
</gene>
<reference evidence="10" key="1">
    <citation type="submission" date="2019-08" db="EMBL/GenBank/DDBJ databases">
        <authorList>
            <person name="Kucharzyk K."/>
            <person name="Murdoch R.W."/>
            <person name="Higgins S."/>
            <person name="Loffler F."/>
        </authorList>
    </citation>
    <scope>NUCLEOTIDE SEQUENCE</scope>
</reference>
<feature type="domain" description="tRNA-specific 2-thiouridylase MnmA-like central" evidence="9">
    <location>
        <begin position="52"/>
        <end position="115"/>
    </location>
</feature>
<dbReference type="Gene3D" id="2.30.30.280">
    <property type="entry name" value="Adenine nucleotide alpha hydrolases-like domains"/>
    <property type="match status" value="1"/>
</dbReference>
<keyword evidence="1" id="KW-0820">tRNA-binding</keyword>
<evidence type="ECO:0000259" key="9">
    <source>
        <dbReference type="Pfam" id="PF20259"/>
    </source>
</evidence>